<reference evidence="13" key="1">
    <citation type="submission" date="2020-09" db="EMBL/GenBank/DDBJ databases">
        <title>Genome-Enabled Discovery of Anthraquinone Biosynthesis in Senna tora.</title>
        <authorList>
            <person name="Kang S.-H."/>
            <person name="Pandey R.P."/>
            <person name="Lee C.-M."/>
            <person name="Sim J.-S."/>
            <person name="Jeong J.-T."/>
            <person name="Choi B.-S."/>
            <person name="Jung M."/>
            <person name="Ginzburg D."/>
            <person name="Zhao K."/>
            <person name="Won S.Y."/>
            <person name="Oh T.-J."/>
            <person name="Yu Y."/>
            <person name="Kim N.-H."/>
            <person name="Lee O.R."/>
            <person name="Lee T.-H."/>
            <person name="Bashyal P."/>
            <person name="Kim T.-S."/>
            <person name="Lee W.-H."/>
            <person name="Kawkins C."/>
            <person name="Kim C.-K."/>
            <person name="Kim J.S."/>
            <person name="Ahn B.O."/>
            <person name="Rhee S.Y."/>
            <person name="Sohng J.K."/>
        </authorList>
    </citation>
    <scope>NUCLEOTIDE SEQUENCE</scope>
    <source>
        <tissue evidence="13">Leaf</tissue>
    </source>
</reference>
<evidence type="ECO:0000256" key="11">
    <source>
        <dbReference type="SAM" id="MobiDB-lite"/>
    </source>
</evidence>
<protein>
    <recommendedName>
        <fullName evidence="10">Auxin-induced protein</fullName>
    </recommendedName>
</protein>
<evidence type="ECO:0000256" key="10">
    <source>
        <dbReference type="RuleBase" id="RU004549"/>
    </source>
</evidence>
<sequence length="195" mass="21564">MSGPENQAHHDDVVEVKLTLGLPGAKAGTKRGFSETVDLPSGRSDGNNNNSLVSAKSGAPKGSETVGWPPVRAARRRNVMKRCKYVKVAVDGAPYLRKVDLEVYGSYEDLMKALETMFSCITIRNDLNERKVIVMESGKNINGSVEYMPTYEDKDGDWMMVGDVPWKMFVESCKRIRLMISSDANTGLDPRTASR</sequence>
<comment type="subunit">
    <text evidence="3 10">Homodimers and heterodimers.</text>
</comment>
<dbReference type="Gene3D" id="3.10.20.90">
    <property type="entry name" value="Phosphatidylinositol 3-kinase Catalytic Subunit, Chain A, domain 1"/>
    <property type="match status" value="1"/>
</dbReference>
<evidence type="ECO:0000256" key="4">
    <source>
        <dbReference type="ARBA" id="ARBA00022491"/>
    </source>
</evidence>
<dbReference type="GO" id="GO:0006355">
    <property type="term" value="P:regulation of DNA-templated transcription"/>
    <property type="evidence" value="ECO:0007669"/>
    <property type="project" value="InterPro"/>
</dbReference>
<evidence type="ECO:0000256" key="5">
    <source>
        <dbReference type="ARBA" id="ARBA00023015"/>
    </source>
</evidence>
<dbReference type="GO" id="GO:0005634">
    <property type="term" value="C:nucleus"/>
    <property type="evidence" value="ECO:0007669"/>
    <property type="project" value="UniProtKB-SubCell"/>
</dbReference>
<comment type="similarity">
    <text evidence="2 10">Belongs to the Aux/IAA family.</text>
</comment>
<dbReference type="PANTHER" id="PTHR31734">
    <property type="entry name" value="AUXIN-RESPONSIVE PROTEIN IAA17"/>
    <property type="match status" value="1"/>
</dbReference>
<evidence type="ECO:0000313" key="13">
    <source>
        <dbReference type="EMBL" id="KAF7814316.1"/>
    </source>
</evidence>
<dbReference type="PROSITE" id="PS51745">
    <property type="entry name" value="PB1"/>
    <property type="match status" value="1"/>
</dbReference>
<evidence type="ECO:0000256" key="2">
    <source>
        <dbReference type="ARBA" id="ARBA00006728"/>
    </source>
</evidence>
<dbReference type="InterPro" id="IPR053793">
    <property type="entry name" value="PB1-like"/>
</dbReference>
<keyword evidence="5 10" id="KW-0805">Transcription regulation</keyword>
<comment type="function">
    <text evidence="9">Aux/IAA proteins are short-lived transcriptional factors that function as repressors of early auxin response genes at low auxin concentrations. Repression is thought to result from the interaction with auxin response factors (ARFs), proteins that bind to the auxin-responsive promoter element (AuxRE). Formation of heterodimers with ARF proteins may alter their ability to modulate early auxin response genes expression.</text>
</comment>
<evidence type="ECO:0000256" key="8">
    <source>
        <dbReference type="ARBA" id="ARBA00023294"/>
    </source>
</evidence>
<proteinExistence type="inferred from homology"/>
<feature type="region of interest" description="Disordered" evidence="11">
    <location>
        <begin position="24"/>
        <end position="70"/>
    </location>
</feature>
<feature type="domain" description="PB1" evidence="12">
    <location>
        <begin position="83"/>
        <end position="185"/>
    </location>
</feature>
<dbReference type="InterPro" id="IPR003311">
    <property type="entry name" value="AUX_IAA"/>
</dbReference>
<dbReference type="OrthoDB" id="1287782at2759"/>
<dbReference type="PANTHER" id="PTHR31734:SF34">
    <property type="entry name" value="AUXIN-RESPONSIVE PROTEIN IAA15"/>
    <property type="match status" value="1"/>
</dbReference>
<dbReference type="FunFam" id="3.10.20.90:FF:000078">
    <property type="entry name" value="Auxin-responsive protein"/>
    <property type="match status" value="1"/>
</dbReference>
<evidence type="ECO:0000256" key="6">
    <source>
        <dbReference type="ARBA" id="ARBA00023163"/>
    </source>
</evidence>
<dbReference type="Proteomes" id="UP000634136">
    <property type="component" value="Unassembled WGS sequence"/>
</dbReference>
<keyword evidence="14" id="KW-1185">Reference proteome</keyword>
<dbReference type="EMBL" id="JAAIUW010000009">
    <property type="protein sequence ID" value="KAF7814316.1"/>
    <property type="molecule type" value="Genomic_DNA"/>
</dbReference>
<comment type="caution">
    <text evidence="13">The sequence shown here is derived from an EMBL/GenBank/DDBJ whole genome shotgun (WGS) entry which is preliminary data.</text>
</comment>
<dbReference type="AlphaFoldDB" id="A0A834T2Y1"/>
<feature type="compositionally biased region" description="Polar residues" evidence="11">
    <location>
        <begin position="44"/>
        <end position="54"/>
    </location>
</feature>
<dbReference type="SUPFAM" id="SSF54277">
    <property type="entry name" value="CAD &amp; PB1 domains"/>
    <property type="match status" value="1"/>
</dbReference>
<evidence type="ECO:0000256" key="9">
    <source>
        <dbReference type="ARBA" id="ARBA00025283"/>
    </source>
</evidence>
<keyword evidence="4 10" id="KW-0678">Repressor</keyword>
<evidence type="ECO:0000256" key="3">
    <source>
        <dbReference type="ARBA" id="ARBA00011726"/>
    </source>
</evidence>
<organism evidence="13 14">
    <name type="scientific">Senna tora</name>
    <dbReference type="NCBI Taxonomy" id="362788"/>
    <lineage>
        <taxon>Eukaryota</taxon>
        <taxon>Viridiplantae</taxon>
        <taxon>Streptophyta</taxon>
        <taxon>Embryophyta</taxon>
        <taxon>Tracheophyta</taxon>
        <taxon>Spermatophyta</taxon>
        <taxon>Magnoliopsida</taxon>
        <taxon>eudicotyledons</taxon>
        <taxon>Gunneridae</taxon>
        <taxon>Pentapetalae</taxon>
        <taxon>rosids</taxon>
        <taxon>fabids</taxon>
        <taxon>Fabales</taxon>
        <taxon>Fabaceae</taxon>
        <taxon>Caesalpinioideae</taxon>
        <taxon>Cassia clade</taxon>
        <taxon>Senna</taxon>
    </lineage>
</organism>
<keyword evidence="7 10" id="KW-0539">Nucleus</keyword>
<dbReference type="Pfam" id="PF02309">
    <property type="entry name" value="AUX_IAA"/>
    <property type="match status" value="1"/>
</dbReference>
<keyword evidence="8 10" id="KW-0927">Auxin signaling pathway</keyword>
<evidence type="ECO:0000313" key="14">
    <source>
        <dbReference type="Proteomes" id="UP000634136"/>
    </source>
</evidence>
<keyword evidence="6 10" id="KW-0804">Transcription</keyword>
<name>A0A834T2Y1_9FABA</name>
<dbReference type="GO" id="GO:0009734">
    <property type="term" value="P:auxin-activated signaling pathway"/>
    <property type="evidence" value="ECO:0007669"/>
    <property type="project" value="UniProtKB-UniRule"/>
</dbReference>
<accession>A0A834T2Y1</accession>
<dbReference type="InterPro" id="IPR033389">
    <property type="entry name" value="AUX/IAA_dom"/>
</dbReference>
<evidence type="ECO:0000256" key="7">
    <source>
        <dbReference type="ARBA" id="ARBA00023242"/>
    </source>
</evidence>
<comment type="subcellular location">
    <subcellularLocation>
        <location evidence="1 10">Nucleus</location>
    </subcellularLocation>
</comment>
<evidence type="ECO:0000259" key="12">
    <source>
        <dbReference type="PROSITE" id="PS51745"/>
    </source>
</evidence>
<gene>
    <name evidence="13" type="ORF">G2W53_028285</name>
</gene>
<evidence type="ECO:0000256" key="1">
    <source>
        <dbReference type="ARBA" id="ARBA00004123"/>
    </source>
</evidence>